<gene>
    <name evidence="6" type="ORF">PDE_09012</name>
</gene>
<organism evidence="6 7">
    <name type="scientific">Penicillium oxalicum (strain 114-2 / CGMCC 5302)</name>
    <name type="common">Penicillium decumbens</name>
    <dbReference type="NCBI Taxonomy" id="933388"/>
    <lineage>
        <taxon>Eukaryota</taxon>
        <taxon>Fungi</taxon>
        <taxon>Dikarya</taxon>
        <taxon>Ascomycota</taxon>
        <taxon>Pezizomycotina</taxon>
        <taxon>Eurotiomycetes</taxon>
        <taxon>Eurotiomycetidae</taxon>
        <taxon>Eurotiales</taxon>
        <taxon>Aspergillaceae</taxon>
        <taxon>Penicillium</taxon>
    </lineage>
</organism>
<dbReference type="OrthoDB" id="342024at2759"/>
<dbReference type="Pfam" id="PF22594">
    <property type="entry name" value="GTP-eEF1A_C"/>
    <property type="match status" value="1"/>
</dbReference>
<accession>S7ZTL1</accession>
<dbReference type="SUPFAM" id="SSF50465">
    <property type="entry name" value="EF-Tu/eEF-1alpha/eIF2-gamma C-terminal domain"/>
    <property type="match status" value="1"/>
</dbReference>
<dbReference type="Proteomes" id="UP000019376">
    <property type="component" value="Unassembled WGS sequence"/>
</dbReference>
<keyword evidence="7" id="KW-1185">Reference proteome</keyword>
<evidence type="ECO:0000256" key="2">
    <source>
        <dbReference type="ARBA" id="ARBA00013870"/>
    </source>
</evidence>
<dbReference type="GO" id="GO:0003924">
    <property type="term" value="F:GTPase activity"/>
    <property type="evidence" value="ECO:0007669"/>
    <property type="project" value="InterPro"/>
</dbReference>
<dbReference type="Gene3D" id="3.40.50.300">
    <property type="entry name" value="P-loop containing nucleotide triphosphate hydrolases"/>
    <property type="match status" value="1"/>
</dbReference>
<dbReference type="HOGENOM" id="CLU_007265_3_5_1"/>
<keyword evidence="4" id="KW-0342">GTP-binding</keyword>
<dbReference type="SUPFAM" id="SSF52540">
    <property type="entry name" value="P-loop containing nucleoside triphosphate hydrolases"/>
    <property type="match status" value="1"/>
</dbReference>
<comment type="similarity">
    <text evidence="1">Belongs to the TRAFAC class translation factor GTPase superfamily. Classic translation factor GTPase family. EF-Tu/EF-1A subfamily.</text>
</comment>
<dbReference type="InterPro" id="IPR054696">
    <property type="entry name" value="GTP-eEF1A_C"/>
</dbReference>
<dbReference type="PANTHER" id="PTHR23115">
    <property type="entry name" value="TRANSLATION FACTOR"/>
    <property type="match status" value="1"/>
</dbReference>
<dbReference type="InterPro" id="IPR009000">
    <property type="entry name" value="Transl_B-barrel_sf"/>
</dbReference>
<evidence type="ECO:0000256" key="4">
    <source>
        <dbReference type="ARBA" id="ARBA00023134"/>
    </source>
</evidence>
<dbReference type="GO" id="GO:0005525">
    <property type="term" value="F:GTP binding"/>
    <property type="evidence" value="ECO:0007669"/>
    <property type="project" value="UniProtKB-KW"/>
</dbReference>
<dbReference type="InterPro" id="IPR027417">
    <property type="entry name" value="P-loop_NTPase"/>
</dbReference>
<dbReference type="Gene3D" id="2.40.30.10">
    <property type="entry name" value="Translation factors"/>
    <property type="match status" value="2"/>
</dbReference>
<dbReference type="PRINTS" id="PR00315">
    <property type="entry name" value="ELONGATNFCT"/>
</dbReference>
<dbReference type="Pfam" id="PF00009">
    <property type="entry name" value="GTP_EFTU"/>
    <property type="match status" value="1"/>
</dbReference>
<protein>
    <recommendedName>
        <fullName evidence="2">Elongation factor 1-alpha</fullName>
    </recommendedName>
</protein>
<dbReference type="SUPFAM" id="SSF50447">
    <property type="entry name" value="Translation proteins"/>
    <property type="match status" value="1"/>
</dbReference>
<evidence type="ECO:0000256" key="1">
    <source>
        <dbReference type="ARBA" id="ARBA00007249"/>
    </source>
</evidence>
<dbReference type="eggNOG" id="KOG0052">
    <property type="taxonomic scope" value="Eukaryota"/>
</dbReference>
<dbReference type="STRING" id="933388.S7ZTL1"/>
<reference evidence="6 7" key="1">
    <citation type="journal article" date="2013" name="PLoS ONE">
        <title>Genomic and secretomic analyses reveal unique features of the lignocellulolytic enzyme system of Penicillium decumbens.</title>
        <authorList>
            <person name="Liu G."/>
            <person name="Zhang L."/>
            <person name="Wei X."/>
            <person name="Zou G."/>
            <person name="Qin Y."/>
            <person name="Ma L."/>
            <person name="Li J."/>
            <person name="Zheng H."/>
            <person name="Wang S."/>
            <person name="Wang C."/>
            <person name="Xun L."/>
            <person name="Zhao G.-P."/>
            <person name="Zhou Z."/>
            <person name="Qu Y."/>
        </authorList>
    </citation>
    <scope>NUCLEOTIDE SEQUENCE [LARGE SCALE GENOMIC DNA]</scope>
    <source>
        <strain evidence="7">114-2 / CGMCC 5302</strain>
    </source>
</reference>
<dbReference type="InterPro" id="IPR009001">
    <property type="entry name" value="Transl_elong_EF1A/Init_IF2_C"/>
</dbReference>
<dbReference type="EMBL" id="KB644415">
    <property type="protein sequence ID" value="EPS34050.1"/>
    <property type="molecule type" value="Genomic_DNA"/>
</dbReference>
<evidence type="ECO:0000256" key="3">
    <source>
        <dbReference type="ARBA" id="ARBA00022741"/>
    </source>
</evidence>
<evidence type="ECO:0000313" key="7">
    <source>
        <dbReference type="Proteomes" id="UP000019376"/>
    </source>
</evidence>
<sequence>MSNIEDKSSLPACFASEKPSINIAVLGHENSGKSSLIGQLLLSLGKVDDEYWDRIAQDCQDADKDYTEPAWLCDTLEDERERNCSTDITTRMVETEKYKLVLTDVPGRREYVKSAIVGLCGADIALAVVSATEEEFGENYKREGQLREHCYLAGFMGVKTLVVAINKMDLCGWSEQRFDDLDYELGRFVLRAGFHKDLVKRIPVSALQQENITTAPENASWYHGLTLIEALENLPRRTMIERRSSGKPLRVAIQVVRQVPSVGTVAYGMVASGTLTLGMSVTVFPTGDTFEIYSLESFGEAIDEATPGMMVAFTPSDDSVELRRGHVVSAAGDPAVGCKSFIASVISYHPGRIHNGYTPIVHCGTARVPCRIELLQRADMRTGRMFEEKPEELRRREGALVRMVPTKPMYVGDPSLFRTLIIRDNGSTVGLGRLYKIEEFA</sequence>
<evidence type="ECO:0000259" key="5">
    <source>
        <dbReference type="PROSITE" id="PS51722"/>
    </source>
</evidence>
<dbReference type="PROSITE" id="PS51722">
    <property type="entry name" value="G_TR_2"/>
    <property type="match status" value="1"/>
</dbReference>
<dbReference type="Pfam" id="PF03144">
    <property type="entry name" value="GTP_EFTU_D2"/>
    <property type="match status" value="1"/>
</dbReference>
<name>S7ZTL1_PENO1</name>
<dbReference type="InterPro" id="IPR004161">
    <property type="entry name" value="EFTu-like_2"/>
</dbReference>
<evidence type="ECO:0000313" key="6">
    <source>
        <dbReference type="EMBL" id="EPS34050.1"/>
    </source>
</evidence>
<dbReference type="InterPro" id="IPR000795">
    <property type="entry name" value="T_Tr_GTP-bd_dom"/>
</dbReference>
<keyword evidence="3" id="KW-0547">Nucleotide-binding</keyword>
<dbReference type="AlphaFoldDB" id="S7ZTL1"/>
<dbReference type="PhylomeDB" id="S7ZTL1"/>
<proteinExistence type="inferred from homology"/>
<dbReference type="InterPro" id="IPR050100">
    <property type="entry name" value="TRAFAC_GTPase_members"/>
</dbReference>
<feature type="domain" description="Tr-type G" evidence="5">
    <location>
        <begin position="18"/>
        <end position="240"/>
    </location>
</feature>